<evidence type="ECO:0000259" key="2">
    <source>
        <dbReference type="Pfam" id="PF02617"/>
    </source>
</evidence>
<comment type="similarity">
    <text evidence="1">Belongs to the ClpS family.</text>
</comment>
<keyword evidence="3" id="KW-0378">Hydrolase</keyword>
<dbReference type="PANTHER" id="PTHR33473">
    <property type="entry name" value="ATP-DEPENDENT CLP PROTEASE ADAPTER PROTEIN CLPS1, CHLOROPLASTIC"/>
    <property type="match status" value="1"/>
</dbReference>
<dbReference type="STRING" id="349163.Acry_2840"/>
<evidence type="ECO:0000313" key="3">
    <source>
        <dbReference type="EMBL" id="ABQ32030.1"/>
    </source>
</evidence>
<dbReference type="GO" id="GO:0030163">
    <property type="term" value="P:protein catabolic process"/>
    <property type="evidence" value="ECO:0007669"/>
    <property type="project" value="InterPro"/>
</dbReference>
<keyword evidence="3" id="KW-0645">Protease</keyword>
<dbReference type="InterPro" id="IPR014719">
    <property type="entry name" value="Ribosomal_bL12_C/ClpS-like"/>
</dbReference>
<accession>A5G2E8</accession>
<dbReference type="FunFam" id="3.30.1390.10:FF:000002">
    <property type="entry name" value="ATP-dependent Clp protease adapter protein ClpS"/>
    <property type="match status" value="1"/>
</dbReference>
<evidence type="ECO:0000313" key="4">
    <source>
        <dbReference type="Proteomes" id="UP000000245"/>
    </source>
</evidence>
<comment type="subunit">
    <text evidence="1">Binds to the N-terminal domain of the chaperone ClpA.</text>
</comment>
<dbReference type="EMBL" id="CP000697">
    <property type="protein sequence ID" value="ABQ32030.1"/>
    <property type="molecule type" value="Genomic_DNA"/>
</dbReference>
<sequence length="147" mass="16593">MISGRVGFRSVRRHLQICTRVGCKSTVLHDSDRNRIYGAIGMDDFDGQDGMDPVFATQARARAKRPPLYRVMMFNDDYTPMEFVVATLVGLFGKTTDEAGRIALRIHRRGVGVCGIFTYEIAETKMIQVLELARENQHPLQCMIEPA</sequence>
<dbReference type="SUPFAM" id="SSF54736">
    <property type="entry name" value="ClpS-like"/>
    <property type="match status" value="1"/>
</dbReference>
<dbReference type="GO" id="GO:0006508">
    <property type="term" value="P:proteolysis"/>
    <property type="evidence" value="ECO:0007669"/>
    <property type="project" value="UniProtKB-UniRule"/>
</dbReference>
<dbReference type="HOGENOM" id="CLU_134358_0_0_5"/>
<dbReference type="InterPro" id="IPR022935">
    <property type="entry name" value="ClpS"/>
</dbReference>
<comment type="function">
    <text evidence="1">Involved in the modulation of the specificity of the ClpAP-mediated ATP-dependent protein degradation.</text>
</comment>
<dbReference type="InterPro" id="IPR003769">
    <property type="entry name" value="ClpS_core"/>
</dbReference>
<evidence type="ECO:0000256" key="1">
    <source>
        <dbReference type="HAMAP-Rule" id="MF_00302"/>
    </source>
</evidence>
<dbReference type="eggNOG" id="COG2127">
    <property type="taxonomic scope" value="Bacteria"/>
</dbReference>
<reference evidence="3 4" key="1">
    <citation type="submission" date="2007-05" db="EMBL/GenBank/DDBJ databases">
        <title>Complete sequence of chromosome of Acidiphilium cryptum JF-5.</title>
        <authorList>
            <consortium name="US DOE Joint Genome Institute"/>
            <person name="Copeland A."/>
            <person name="Lucas S."/>
            <person name="Lapidus A."/>
            <person name="Barry K."/>
            <person name="Detter J.C."/>
            <person name="Glavina del Rio T."/>
            <person name="Hammon N."/>
            <person name="Israni S."/>
            <person name="Dalin E."/>
            <person name="Tice H."/>
            <person name="Pitluck S."/>
            <person name="Sims D."/>
            <person name="Brettin T."/>
            <person name="Bruce D."/>
            <person name="Han C."/>
            <person name="Schmutz J."/>
            <person name="Larimer F."/>
            <person name="Land M."/>
            <person name="Hauser L."/>
            <person name="Kyrpides N."/>
            <person name="Kim E."/>
            <person name="Magnuson T."/>
            <person name="Richardson P."/>
        </authorList>
    </citation>
    <scope>NUCLEOTIDE SEQUENCE [LARGE SCALE GENOMIC DNA]</scope>
    <source>
        <strain evidence="3 4">JF-5</strain>
    </source>
</reference>
<dbReference type="Gene3D" id="3.30.1390.10">
    <property type="match status" value="1"/>
</dbReference>
<gene>
    <name evidence="1" type="primary">clpS</name>
    <name evidence="3" type="ordered locus">Acry_2840</name>
</gene>
<dbReference type="NCBIfam" id="NF000672">
    <property type="entry name" value="PRK00033.1-5"/>
    <property type="match status" value="1"/>
</dbReference>
<dbReference type="AlphaFoldDB" id="A5G2E8"/>
<dbReference type="HAMAP" id="MF_00302">
    <property type="entry name" value="ClpS"/>
    <property type="match status" value="1"/>
</dbReference>
<protein>
    <recommendedName>
        <fullName evidence="1">ATP-dependent Clp protease adapter protein ClpS</fullName>
    </recommendedName>
</protein>
<dbReference type="GO" id="GO:0008233">
    <property type="term" value="F:peptidase activity"/>
    <property type="evidence" value="ECO:0007669"/>
    <property type="project" value="UniProtKB-KW"/>
</dbReference>
<keyword evidence="4" id="KW-1185">Reference proteome</keyword>
<name>A5G2E8_ACICJ</name>
<dbReference type="Pfam" id="PF02617">
    <property type="entry name" value="ClpS"/>
    <property type="match status" value="1"/>
</dbReference>
<organism evidence="3 4">
    <name type="scientific">Acidiphilium cryptum (strain JF-5)</name>
    <dbReference type="NCBI Taxonomy" id="349163"/>
    <lineage>
        <taxon>Bacteria</taxon>
        <taxon>Pseudomonadati</taxon>
        <taxon>Pseudomonadota</taxon>
        <taxon>Alphaproteobacteria</taxon>
        <taxon>Acetobacterales</taxon>
        <taxon>Acidocellaceae</taxon>
        <taxon>Acidiphilium</taxon>
    </lineage>
</organism>
<dbReference type="KEGG" id="acr:Acry_2840"/>
<feature type="domain" description="Adaptor protein ClpS core" evidence="2">
    <location>
        <begin position="64"/>
        <end position="142"/>
    </location>
</feature>
<dbReference type="PANTHER" id="PTHR33473:SF19">
    <property type="entry name" value="ATP-DEPENDENT CLP PROTEASE ADAPTER PROTEIN CLPS"/>
    <property type="match status" value="1"/>
</dbReference>
<dbReference type="Proteomes" id="UP000000245">
    <property type="component" value="Chromosome"/>
</dbReference>
<proteinExistence type="inferred from homology"/>